<dbReference type="OrthoDB" id="9761531at2"/>
<keyword evidence="2" id="KW-0378">Hydrolase</keyword>
<dbReference type="AlphaFoldDB" id="A0A1D9P698"/>
<evidence type="ECO:0000313" key="3">
    <source>
        <dbReference type="Proteomes" id="UP000179284"/>
    </source>
</evidence>
<proteinExistence type="predicted"/>
<dbReference type="SUPFAM" id="SSF56281">
    <property type="entry name" value="Metallo-hydrolase/oxidoreductase"/>
    <property type="match status" value="1"/>
</dbReference>
<dbReference type="PANTHER" id="PTHR42951">
    <property type="entry name" value="METALLO-BETA-LACTAMASE DOMAIN-CONTAINING"/>
    <property type="match status" value="1"/>
</dbReference>
<dbReference type="InterPro" id="IPR001279">
    <property type="entry name" value="Metallo-B-lactamas"/>
</dbReference>
<dbReference type="PANTHER" id="PTHR42951:SF22">
    <property type="entry name" value="METALLO BETA-LACTAMASE SUPERFAMILY LIPOPROTEIN"/>
    <property type="match status" value="1"/>
</dbReference>
<dbReference type="InterPro" id="IPR036866">
    <property type="entry name" value="RibonucZ/Hydroxyglut_hydro"/>
</dbReference>
<dbReference type="InterPro" id="IPR050855">
    <property type="entry name" value="NDM-1-like"/>
</dbReference>
<keyword evidence="3" id="KW-1185">Reference proteome</keyword>
<dbReference type="RefSeq" id="WP_071177262.1">
    <property type="nucleotide sequence ID" value="NZ_CP017831.1"/>
</dbReference>
<feature type="domain" description="Metallo-beta-lactamase" evidence="1">
    <location>
        <begin position="18"/>
        <end position="179"/>
    </location>
</feature>
<dbReference type="Proteomes" id="UP000179284">
    <property type="component" value="Chromosome I"/>
</dbReference>
<dbReference type="EMBL" id="CP017831">
    <property type="protein sequence ID" value="AOZ97685.1"/>
    <property type="molecule type" value="Genomic_DNA"/>
</dbReference>
<dbReference type="SMART" id="SM00849">
    <property type="entry name" value="Lactamase_B"/>
    <property type="match status" value="1"/>
</dbReference>
<organism evidence="2 3">
    <name type="scientific">Butyrivibrio hungatei</name>
    <dbReference type="NCBI Taxonomy" id="185008"/>
    <lineage>
        <taxon>Bacteria</taxon>
        <taxon>Bacillati</taxon>
        <taxon>Bacillota</taxon>
        <taxon>Clostridia</taxon>
        <taxon>Lachnospirales</taxon>
        <taxon>Lachnospiraceae</taxon>
        <taxon>Butyrivibrio</taxon>
    </lineage>
</organism>
<gene>
    <name evidence="2" type="ORF">bhn_I2653</name>
</gene>
<dbReference type="Gene3D" id="3.60.15.10">
    <property type="entry name" value="Ribonuclease Z/Hydroxyacylglutathione hydrolase-like"/>
    <property type="match status" value="1"/>
</dbReference>
<dbReference type="GO" id="GO:0016787">
    <property type="term" value="F:hydrolase activity"/>
    <property type="evidence" value="ECO:0007669"/>
    <property type="project" value="UniProtKB-KW"/>
</dbReference>
<sequence>MADIIKIDEKTYRIEDGMVRFFILIGEKKALLIDSGMNTPDAKEIAKSLTELPLELLNTHADRDHISGNSSFDKFYMNLDERENLSMKGAELVDRIVPVKEGDTIDLGNRLLEIIDNPGHTPGSIAILDVNDRVLIGGDAIQDGNIYMFGNQRNINDYVKSLIHILEFKDRFDIVYPSHGSFPVSPDLIEQLINGAQSIIDGTANGEDMELFGNPIKLYKFPYAGFYGERLQSHHT</sequence>
<dbReference type="KEGG" id="bhu:bhn_I2653"/>
<accession>A0A1D9P698</accession>
<evidence type="ECO:0000313" key="2">
    <source>
        <dbReference type="EMBL" id="AOZ97685.1"/>
    </source>
</evidence>
<evidence type="ECO:0000259" key="1">
    <source>
        <dbReference type="SMART" id="SM00849"/>
    </source>
</evidence>
<reference evidence="3" key="1">
    <citation type="submission" date="2016-10" db="EMBL/GenBank/DDBJ databases">
        <title>The complete genome sequence of the rumen bacterium Butyrivibrio hungatei MB2003.</title>
        <authorList>
            <person name="Palevich N."/>
            <person name="Kelly W.J."/>
            <person name="Leahy S.C."/>
            <person name="Altermann E."/>
            <person name="Rakonjac J."/>
            <person name="Attwood G.T."/>
        </authorList>
    </citation>
    <scope>NUCLEOTIDE SEQUENCE [LARGE SCALE GENOMIC DNA]</scope>
    <source>
        <strain evidence="3">MB2003</strain>
    </source>
</reference>
<name>A0A1D9P698_9FIRM</name>
<protein>
    <submittedName>
        <fullName evidence="2">Metallo-beta-lactamase superfamily hydrolase</fullName>
    </submittedName>
</protein>
<dbReference type="Pfam" id="PF00753">
    <property type="entry name" value="Lactamase_B"/>
    <property type="match status" value="1"/>
</dbReference>